<comment type="cofactor">
    <cofactor evidence="1">
        <name>(R)-lipoate</name>
        <dbReference type="ChEBI" id="CHEBI:83088"/>
    </cofactor>
</comment>
<feature type="compositionally biased region" description="Low complexity" evidence="4">
    <location>
        <begin position="259"/>
        <end position="279"/>
    </location>
</feature>
<dbReference type="InterPro" id="IPR023213">
    <property type="entry name" value="CAT-like_dom_sf"/>
</dbReference>
<dbReference type="PANTHER" id="PTHR43178">
    <property type="entry name" value="DIHYDROLIPOAMIDE ACETYLTRANSFERASE COMPONENT OF PYRUVATE DEHYDROGENASE COMPLEX"/>
    <property type="match status" value="1"/>
</dbReference>
<evidence type="ECO:0000313" key="6">
    <source>
        <dbReference type="EMBL" id="AEH09373.1"/>
    </source>
</evidence>
<accession>F8B4A5</accession>
<evidence type="ECO:0000256" key="3">
    <source>
        <dbReference type="ARBA" id="ARBA00023315"/>
    </source>
</evidence>
<keyword evidence="3" id="KW-0012">Acyltransferase</keyword>
<evidence type="ECO:0000259" key="5">
    <source>
        <dbReference type="Pfam" id="PF00198"/>
    </source>
</evidence>
<dbReference type="RefSeq" id="WP_013873318.1">
    <property type="nucleotide sequence ID" value="NC_015656.1"/>
</dbReference>
<sequence length="310" mass="33782">MTITELARQRRHTLFFLRETRGFAPVFLDTEVDMSRLRALRSQGSQGSQARHSTVTYVLYVAGRVLANHPEANAAILDGRRPRTARYPAVHGKVTLDKTIDGHRVVLATVVPDLERRSLAEIQRHIERFRDGDPATMPEFGGVRRLHAARSWTKAARAFRRVVRPLETRPTVWGTVAVTSLGHRPVDGFHSVGGTTITLGLGRTVDRPVARDGRVVVAPVLRLSLAFDHRVIDGAEAADVLAEIKEGLETFPWAVAPAASRPAATQPTNTAEPTNTEPAGGRTPVGVATQQAHTQQAHTRQTQQPGGGDA</sequence>
<dbReference type="KEGG" id="fsy:FsymDg_1938"/>
<proteinExistence type="predicted"/>
<dbReference type="EMBL" id="CP002801">
    <property type="protein sequence ID" value="AEH09373.1"/>
    <property type="molecule type" value="Genomic_DNA"/>
</dbReference>
<dbReference type="Gene3D" id="3.30.559.10">
    <property type="entry name" value="Chloramphenicol acetyltransferase-like domain"/>
    <property type="match status" value="1"/>
</dbReference>
<feature type="region of interest" description="Disordered" evidence="4">
    <location>
        <begin position="259"/>
        <end position="310"/>
    </location>
</feature>
<keyword evidence="7" id="KW-1185">Reference proteome</keyword>
<protein>
    <submittedName>
        <fullName evidence="6">Catalytic domain-containing protein of components of various dehydrogenase complexes</fullName>
    </submittedName>
</protein>
<dbReference type="PANTHER" id="PTHR43178:SF5">
    <property type="entry name" value="LIPOAMIDE ACYLTRANSFERASE COMPONENT OF BRANCHED-CHAIN ALPHA-KETO ACID DEHYDROGENASE COMPLEX, MITOCHONDRIAL"/>
    <property type="match status" value="1"/>
</dbReference>
<evidence type="ECO:0000313" key="7">
    <source>
        <dbReference type="Proteomes" id="UP000001549"/>
    </source>
</evidence>
<dbReference type="InterPro" id="IPR050743">
    <property type="entry name" value="2-oxoacid_DH_E2_comp"/>
</dbReference>
<name>F8B4A5_9ACTN</name>
<dbReference type="GO" id="GO:0031405">
    <property type="term" value="F:lipoic acid binding"/>
    <property type="evidence" value="ECO:0007669"/>
    <property type="project" value="TreeGrafter"/>
</dbReference>
<dbReference type="AlphaFoldDB" id="F8B4A5"/>
<dbReference type="STRING" id="656024.FsymDg_1938"/>
<dbReference type="HOGENOM" id="CLU_016733_2_3_11"/>
<dbReference type="eggNOG" id="COG0508">
    <property type="taxonomic scope" value="Bacteria"/>
</dbReference>
<dbReference type="GO" id="GO:0016407">
    <property type="term" value="F:acetyltransferase activity"/>
    <property type="evidence" value="ECO:0007669"/>
    <property type="project" value="TreeGrafter"/>
</dbReference>
<feature type="compositionally biased region" description="Low complexity" evidence="4">
    <location>
        <begin position="288"/>
        <end position="304"/>
    </location>
</feature>
<evidence type="ECO:0000256" key="2">
    <source>
        <dbReference type="ARBA" id="ARBA00022679"/>
    </source>
</evidence>
<keyword evidence="2" id="KW-0808">Transferase</keyword>
<dbReference type="InterPro" id="IPR001078">
    <property type="entry name" value="2-oxoacid_DH_actylTfrase"/>
</dbReference>
<dbReference type="GO" id="GO:0005737">
    <property type="term" value="C:cytoplasm"/>
    <property type="evidence" value="ECO:0007669"/>
    <property type="project" value="TreeGrafter"/>
</dbReference>
<dbReference type="Pfam" id="PF00198">
    <property type="entry name" value="2-oxoacid_dh"/>
    <property type="match status" value="1"/>
</dbReference>
<evidence type="ECO:0000256" key="1">
    <source>
        <dbReference type="ARBA" id="ARBA00001938"/>
    </source>
</evidence>
<dbReference type="Proteomes" id="UP000001549">
    <property type="component" value="Chromosome"/>
</dbReference>
<feature type="domain" description="2-oxoacid dehydrogenase acyltransferase catalytic" evidence="5">
    <location>
        <begin position="174"/>
        <end position="250"/>
    </location>
</feature>
<evidence type="ECO:0000256" key="4">
    <source>
        <dbReference type="SAM" id="MobiDB-lite"/>
    </source>
</evidence>
<gene>
    <name evidence="6" type="ordered locus">FsymDg_1938</name>
</gene>
<organism evidence="6 7">
    <name type="scientific">Candidatus Protofrankia datiscae</name>
    <dbReference type="NCBI Taxonomy" id="2716812"/>
    <lineage>
        <taxon>Bacteria</taxon>
        <taxon>Bacillati</taxon>
        <taxon>Actinomycetota</taxon>
        <taxon>Actinomycetes</taxon>
        <taxon>Frankiales</taxon>
        <taxon>Frankiaceae</taxon>
        <taxon>Protofrankia</taxon>
    </lineage>
</organism>
<dbReference type="SUPFAM" id="SSF52777">
    <property type="entry name" value="CoA-dependent acyltransferases"/>
    <property type="match status" value="1"/>
</dbReference>
<reference evidence="6 7" key="1">
    <citation type="submission" date="2011-05" db="EMBL/GenBank/DDBJ databases">
        <title>Complete sequence of chromosome of Frankia symbiont of Datisca glomerata.</title>
        <authorList>
            <consortium name="US DOE Joint Genome Institute"/>
            <person name="Lucas S."/>
            <person name="Han J."/>
            <person name="Lapidus A."/>
            <person name="Cheng J.-F."/>
            <person name="Goodwin L."/>
            <person name="Pitluck S."/>
            <person name="Peters L."/>
            <person name="Mikhailova N."/>
            <person name="Chertkov O."/>
            <person name="Teshima H."/>
            <person name="Han C."/>
            <person name="Tapia R."/>
            <person name="Land M."/>
            <person name="Hauser L."/>
            <person name="Kyrpides N."/>
            <person name="Ivanova N."/>
            <person name="Pagani I."/>
            <person name="Berry A."/>
            <person name="Pawlowski K."/>
            <person name="Persson T."/>
            <person name="Vanden Heuvel B."/>
            <person name="Benson D."/>
            <person name="Woyke T."/>
        </authorList>
    </citation>
    <scope>NUCLEOTIDE SEQUENCE [LARGE SCALE GENOMIC DNA]</scope>
    <source>
        <strain evidence="7">4085684</strain>
    </source>
</reference>